<dbReference type="Gene3D" id="3.40.190.10">
    <property type="entry name" value="Periplasmic binding protein-like II"/>
    <property type="match status" value="2"/>
</dbReference>
<dbReference type="InterPro" id="IPR000847">
    <property type="entry name" value="LysR_HTH_N"/>
</dbReference>
<dbReference type="Pfam" id="PF03466">
    <property type="entry name" value="LysR_substrate"/>
    <property type="match status" value="1"/>
</dbReference>
<protein>
    <submittedName>
        <fullName evidence="6">LysR family transcriptional regulator</fullName>
    </submittedName>
</protein>
<comment type="similarity">
    <text evidence="1">Belongs to the LysR transcriptional regulatory family.</text>
</comment>
<evidence type="ECO:0000313" key="6">
    <source>
        <dbReference type="EMBL" id="MBR0667065.1"/>
    </source>
</evidence>
<evidence type="ECO:0000256" key="2">
    <source>
        <dbReference type="ARBA" id="ARBA00023015"/>
    </source>
</evidence>
<dbReference type="Pfam" id="PF00126">
    <property type="entry name" value="HTH_1"/>
    <property type="match status" value="1"/>
</dbReference>
<accession>A0ABS5F4K0</accession>
<evidence type="ECO:0000313" key="7">
    <source>
        <dbReference type="Proteomes" id="UP001196870"/>
    </source>
</evidence>
<comment type="caution">
    <text evidence="6">The sequence shown here is derived from an EMBL/GenBank/DDBJ whole genome shotgun (WGS) entry which is preliminary data.</text>
</comment>
<evidence type="ECO:0000256" key="1">
    <source>
        <dbReference type="ARBA" id="ARBA00009437"/>
    </source>
</evidence>
<dbReference type="EMBL" id="JAAGBB010000029">
    <property type="protein sequence ID" value="MBR0667065.1"/>
    <property type="molecule type" value="Genomic_DNA"/>
</dbReference>
<dbReference type="SUPFAM" id="SSF46785">
    <property type="entry name" value="Winged helix' DNA-binding domain"/>
    <property type="match status" value="1"/>
</dbReference>
<dbReference type="InterPro" id="IPR036388">
    <property type="entry name" value="WH-like_DNA-bd_sf"/>
</dbReference>
<dbReference type="PROSITE" id="PS50931">
    <property type="entry name" value="HTH_LYSR"/>
    <property type="match status" value="1"/>
</dbReference>
<dbReference type="Gene3D" id="1.10.10.10">
    <property type="entry name" value="Winged helix-like DNA-binding domain superfamily/Winged helix DNA-binding domain"/>
    <property type="match status" value="1"/>
</dbReference>
<keyword evidence="4" id="KW-0804">Transcription</keyword>
<dbReference type="CDD" id="cd08414">
    <property type="entry name" value="PBP2_LTTR_aromatics_like"/>
    <property type="match status" value="1"/>
</dbReference>
<keyword evidence="7" id="KW-1185">Reference proteome</keyword>
<evidence type="ECO:0000259" key="5">
    <source>
        <dbReference type="PROSITE" id="PS50931"/>
    </source>
</evidence>
<dbReference type="PRINTS" id="PR00039">
    <property type="entry name" value="HTHLYSR"/>
</dbReference>
<organism evidence="6 7">
    <name type="scientific">Plastoroseomonas hellenica</name>
    <dbReference type="NCBI Taxonomy" id="2687306"/>
    <lineage>
        <taxon>Bacteria</taxon>
        <taxon>Pseudomonadati</taxon>
        <taxon>Pseudomonadota</taxon>
        <taxon>Alphaproteobacteria</taxon>
        <taxon>Acetobacterales</taxon>
        <taxon>Acetobacteraceae</taxon>
        <taxon>Plastoroseomonas</taxon>
    </lineage>
</organism>
<reference evidence="7" key="1">
    <citation type="journal article" date="2021" name="Syst. Appl. Microbiol.">
        <title>Roseomonas hellenica sp. nov., isolated from roots of wild-growing Alkanna tinctoria.</title>
        <authorList>
            <person name="Rat A."/>
            <person name="Naranjo H.D."/>
            <person name="Lebbe L."/>
            <person name="Cnockaert M."/>
            <person name="Krigas N."/>
            <person name="Grigoriadou K."/>
            <person name="Maloupa E."/>
            <person name="Willems A."/>
        </authorList>
    </citation>
    <scope>NUCLEOTIDE SEQUENCE [LARGE SCALE GENOMIC DNA]</scope>
    <source>
        <strain evidence="7">LMG 31523</strain>
    </source>
</reference>
<gene>
    <name evidence="6" type="ORF">GXW71_22075</name>
</gene>
<dbReference type="Proteomes" id="UP001196870">
    <property type="component" value="Unassembled WGS sequence"/>
</dbReference>
<evidence type="ECO:0000256" key="3">
    <source>
        <dbReference type="ARBA" id="ARBA00023125"/>
    </source>
</evidence>
<keyword evidence="3" id="KW-0238">DNA-binding</keyword>
<feature type="domain" description="HTH lysR-type" evidence="5">
    <location>
        <begin position="3"/>
        <end position="60"/>
    </location>
</feature>
<dbReference type="PANTHER" id="PTHR30346">
    <property type="entry name" value="TRANSCRIPTIONAL DUAL REGULATOR HCAR-RELATED"/>
    <property type="match status" value="1"/>
</dbReference>
<dbReference type="SUPFAM" id="SSF53850">
    <property type="entry name" value="Periplasmic binding protein-like II"/>
    <property type="match status" value="1"/>
</dbReference>
<proteinExistence type="inferred from homology"/>
<dbReference type="InterPro" id="IPR005119">
    <property type="entry name" value="LysR_subst-bd"/>
</dbReference>
<name>A0ABS5F4K0_9PROT</name>
<keyword evidence="2" id="KW-0805">Transcription regulation</keyword>
<dbReference type="PANTHER" id="PTHR30346:SF0">
    <property type="entry name" value="HCA OPERON TRANSCRIPTIONAL ACTIVATOR HCAR"/>
    <property type="match status" value="1"/>
</dbReference>
<evidence type="ECO:0000256" key="4">
    <source>
        <dbReference type="ARBA" id="ARBA00023163"/>
    </source>
</evidence>
<sequence length="314" mass="33266">MTMELRHLRYFVALAEELHFGRAAVRLGMAQPPLSVQIRALETEIGAPLFERHARGVRLTAAGQAFLGPARDVLEGAADAAAVARDAAAGRGGRLVLGYMHSLALGALPRLLPLLRAACPGATLELRELDASTNEAAVVEGLVTAGLCRPPVRHPDVIAEVLAPERLILAMPDSSALAHHDAVPVAALADQTLIGLPRAAAEAGLAATISTFLERHGVRPRTRQSFRTVQTALGLVLAGEGVAIVPETAALMAVRGIAFRRFAEDEIWTETALCWRSDTRNPLITPLLDAARRALGGGPSALLLEHEQQPARQA</sequence>
<dbReference type="InterPro" id="IPR036390">
    <property type="entry name" value="WH_DNA-bd_sf"/>
</dbReference>